<dbReference type="Pfam" id="PF09807">
    <property type="entry name" value="ELP6"/>
    <property type="match status" value="1"/>
</dbReference>
<protein>
    <recommendedName>
        <fullName evidence="3">Elongator complex protein 6</fullName>
    </recommendedName>
</protein>
<keyword evidence="5" id="KW-1185">Reference proteome</keyword>
<dbReference type="GO" id="GO:0002098">
    <property type="term" value="P:tRNA wobble uridine modification"/>
    <property type="evidence" value="ECO:0007669"/>
    <property type="project" value="InterPro"/>
</dbReference>
<organism evidence="4 5">
    <name type="scientific">Brachionus calyciflorus</name>
    <dbReference type="NCBI Taxonomy" id="104777"/>
    <lineage>
        <taxon>Eukaryota</taxon>
        <taxon>Metazoa</taxon>
        <taxon>Spiralia</taxon>
        <taxon>Gnathifera</taxon>
        <taxon>Rotifera</taxon>
        <taxon>Eurotatoria</taxon>
        <taxon>Monogononta</taxon>
        <taxon>Pseudotrocha</taxon>
        <taxon>Ploima</taxon>
        <taxon>Brachionidae</taxon>
        <taxon>Brachionus</taxon>
    </lineage>
</organism>
<dbReference type="OrthoDB" id="9995306at2759"/>
<dbReference type="Gene3D" id="3.40.50.300">
    <property type="entry name" value="P-loop containing nucleotide triphosphate hydrolases"/>
    <property type="match status" value="1"/>
</dbReference>
<comment type="caution">
    <text evidence="4">The sequence shown here is derived from an EMBL/GenBank/DDBJ whole genome shotgun (WGS) entry which is preliminary data.</text>
</comment>
<dbReference type="UniPathway" id="UPA00988"/>
<evidence type="ECO:0000256" key="2">
    <source>
        <dbReference type="ARBA" id="ARBA00008837"/>
    </source>
</evidence>
<dbReference type="AlphaFoldDB" id="A0A813NBU4"/>
<dbReference type="EMBL" id="CAJNOC010000275">
    <property type="protein sequence ID" value="CAF0737357.1"/>
    <property type="molecule type" value="Genomic_DNA"/>
</dbReference>
<evidence type="ECO:0000256" key="1">
    <source>
        <dbReference type="ARBA" id="ARBA00005043"/>
    </source>
</evidence>
<dbReference type="Proteomes" id="UP000663879">
    <property type="component" value="Unassembled WGS sequence"/>
</dbReference>
<evidence type="ECO:0000313" key="5">
    <source>
        <dbReference type="Proteomes" id="UP000663879"/>
    </source>
</evidence>
<dbReference type="GO" id="GO:0033588">
    <property type="term" value="C:elongator holoenzyme complex"/>
    <property type="evidence" value="ECO:0007669"/>
    <property type="project" value="InterPro"/>
</dbReference>
<reference evidence="4" key="1">
    <citation type="submission" date="2021-02" db="EMBL/GenBank/DDBJ databases">
        <authorList>
            <person name="Nowell W R."/>
        </authorList>
    </citation>
    <scope>NUCLEOTIDE SEQUENCE</scope>
    <source>
        <strain evidence="4">Ploen Becks lab</strain>
    </source>
</reference>
<dbReference type="InterPro" id="IPR027417">
    <property type="entry name" value="P-loop_NTPase"/>
</dbReference>
<dbReference type="InterPro" id="IPR018627">
    <property type="entry name" value="ELP6"/>
</dbReference>
<proteinExistence type="inferred from homology"/>
<accession>A0A813NBU4</accession>
<dbReference type="PANTHER" id="PTHR16184">
    <property type="entry name" value="ELONGATOR COMPLEX PROTEIN 6"/>
    <property type="match status" value="1"/>
</dbReference>
<comment type="similarity">
    <text evidence="2">Belongs to the ELP6 family.</text>
</comment>
<gene>
    <name evidence="4" type="ORF">OXX778_LOCUS3201</name>
</gene>
<comment type="pathway">
    <text evidence="1">tRNA modification; 5-methoxycarbonylmethyl-2-thiouridine-tRNA biosynthesis.</text>
</comment>
<evidence type="ECO:0000313" key="4">
    <source>
        <dbReference type="EMBL" id="CAF0737357.1"/>
    </source>
</evidence>
<evidence type="ECO:0000256" key="3">
    <source>
        <dbReference type="ARBA" id="ARBA00020263"/>
    </source>
</evidence>
<name>A0A813NBU4_9BILA</name>
<sequence length="229" mass="26188">MELNTVIEFDKEQSLFYLIDSNTDGSFLIHYLIAHSIRSNTKTFFVTLSQTLSHFKGVQAKLGNLTSFNSCLTNGSLINFDLMTKLSENFLDSDSNEGHLFDDVYEKIGELVKKADSKEKFYLIIDDLSIALLAGVPETCILEFLAKIQSLNDNLCLVVYIQSMLSNPFLISDLSQMSDLYFKIENLSTGYSKEIDGQISIHRLYENLNPKIEKYLYKVNERNVKLFQI</sequence>
<dbReference type="PANTHER" id="PTHR16184:SF6">
    <property type="entry name" value="ELONGATOR COMPLEX PROTEIN 6"/>
    <property type="match status" value="1"/>
</dbReference>